<dbReference type="SUPFAM" id="SSF51219">
    <property type="entry name" value="TRAP-like"/>
    <property type="match status" value="1"/>
</dbReference>
<proteinExistence type="inferred from homology"/>
<dbReference type="AlphaFoldDB" id="A0A0P1KV41"/>
<evidence type="ECO:0000256" key="3">
    <source>
        <dbReference type="ARBA" id="ARBA00013287"/>
    </source>
</evidence>
<keyword evidence="5 6" id="KW-0496">Mitochondrion</keyword>
<comment type="similarity">
    <text evidence="2 6">Belongs to the AIM24 family.</text>
</comment>
<name>A0A0P1KV41_9SACH</name>
<reference evidence="8" key="1">
    <citation type="submission" date="2015-10" db="EMBL/GenBank/DDBJ databases">
        <authorList>
            <person name="Devillers H."/>
        </authorList>
    </citation>
    <scope>NUCLEOTIDE SEQUENCE [LARGE SCALE GENOMIC DNA]</scope>
</reference>
<dbReference type="PANTHER" id="PTHR36959:SF2">
    <property type="entry name" value="ALTERED INHERITANCE OF MITOCHONDRIA PROTEIN 24, MITOCHONDRIAL"/>
    <property type="match status" value="1"/>
</dbReference>
<dbReference type="OrthoDB" id="5295771at2759"/>
<dbReference type="GO" id="GO:0007007">
    <property type="term" value="P:inner mitochondrial membrane organization"/>
    <property type="evidence" value="ECO:0007669"/>
    <property type="project" value="TreeGrafter"/>
</dbReference>
<gene>
    <name evidence="7" type="ORF">LAQU0_S11e03114g</name>
</gene>
<evidence type="ECO:0000256" key="4">
    <source>
        <dbReference type="ARBA" id="ARBA00022946"/>
    </source>
</evidence>
<dbReference type="PANTHER" id="PTHR36959">
    <property type="entry name" value="ALTERED INHERITANCE OF MITOCHONDRIA PROTEIN 24, MITOCHONDRIAL"/>
    <property type="match status" value="1"/>
</dbReference>
<evidence type="ECO:0000256" key="6">
    <source>
        <dbReference type="RuleBase" id="RU363045"/>
    </source>
</evidence>
<dbReference type="Proteomes" id="UP000236544">
    <property type="component" value="Unassembled WGS sequence"/>
</dbReference>
<evidence type="ECO:0000256" key="5">
    <source>
        <dbReference type="ARBA" id="ARBA00023128"/>
    </source>
</evidence>
<evidence type="ECO:0000256" key="2">
    <source>
        <dbReference type="ARBA" id="ARBA00009322"/>
    </source>
</evidence>
<protein>
    <recommendedName>
        <fullName evidence="3 6">Altered inheritance of mitochondria protein 24, mitochondrial</fullName>
    </recommendedName>
</protein>
<dbReference type="EMBL" id="LN890568">
    <property type="protein sequence ID" value="CUS23737.1"/>
    <property type="molecule type" value="Genomic_DNA"/>
</dbReference>
<dbReference type="InterPro" id="IPR002838">
    <property type="entry name" value="AIM24"/>
</dbReference>
<sequence length="302" mass="33628">MYWRHFNIFLEYPSDWILKYSTFRATSRQNQMLRISWRAHFLANWALGTRKLNTLVNISSRKSGSFGGPFSQLPEFTPLQDSILISLPSSCTVYTKTDKISVISADPNGTEKAVIFKEAVLGSGFSRLFTQEEPINAMLVSSTPMSNVLVLELDDYNDGWRLTNPQNSVMCYSGDLNFASNGHHLVGRGVVAVSGEGPVYQLQLGENESIIVNPDSVLGHDNKVCLKTSVLGSHAGIPEFIRKSLSQYAQSYLETLNITWHKLFARSRTFYRATGPGTLLLQTSFVPGAKVFTDDDLSKALK</sequence>
<accession>A0A0P1KV41</accession>
<keyword evidence="4" id="KW-0809">Transit peptide</keyword>
<dbReference type="GO" id="GO:0005743">
    <property type="term" value="C:mitochondrial inner membrane"/>
    <property type="evidence" value="ECO:0007669"/>
    <property type="project" value="TreeGrafter"/>
</dbReference>
<evidence type="ECO:0000313" key="7">
    <source>
        <dbReference type="EMBL" id="CUS23737.1"/>
    </source>
</evidence>
<dbReference type="Pfam" id="PF01987">
    <property type="entry name" value="AIM24"/>
    <property type="match status" value="1"/>
</dbReference>
<keyword evidence="8" id="KW-1185">Reference proteome</keyword>
<dbReference type="InterPro" id="IPR016031">
    <property type="entry name" value="Trp_RNA-bd_attenuator-like_dom"/>
</dbReference>
<dbReference type="InterPro" id="IPR036983">
    <property type="entry name" value="AIM24_sf"/>
</dbReference>
<evidence type="ECO:0000256" key="1">
    <source>
        <dbReference type="ARBA" id="ARBA00004173"/>
    </source>
</evidence>
<comment type="subcellular location">
    <subcellularLocation>
        <location evidence="1 6">Mitochondrion</location>
    </subcellularLocation>
</comment>
<organism evidence="7 8">
    <name type="scientific">Lachancea quebecensis</name>
    <dbReference type="NCBI Taxonomy" id="1654605"/>
    <lineage>
        <taxon>Eukaryota</taxon>
        <taxon>Fungi</taxon>
        <taxon>Dikarya</taxon>
        <taxon>Ascomycota</taxon>
        <taxon>Saccharomycotina</taxon>
        <taxon>Saccharomycetes</taxon>
        <taxon>Saccharomycetales</taxon>
        <taxon>Saccharomycetaceae</taxon>
        <taxon>Lachancea</taxon>
    </lineage>
</organism>
<evidence type="ECO:0000313" key="8">
    <source>
        <dbReference type="Proteomes" id="UP000236544"/>
    </source>
</evidence>
<dbReference type="Gene3D" id="3.60.160.10">
    <property type="entry name" value="Mitochondrial biogenesis AIM24"/>
    <property type="match status" value="1"/>
</dbReference>